<evidence type="ECO:0000256" key="2">
    <source>
        <dbReference type="SAM" id="Coils"/>
    </source>
</evidence>
<dbReference type="SUPFAM" id="SSF48452">
    <property type="entry name" value="TPR-like"/>
    <property type="match status" value="1"/>
</dbReference>
<dbReference type="EMBL" id="FRAA01000007">
    <property type="protein sequence ID" value="SHK69767.1"/>
    <property type="molecule type" value="Genomic_DNA"/>
</dbReference>
<dbReference type="InterPro" id="IPR016032">
    <property type="entry name" value="Sig_transdc_resp-reg_C-effctor"/>
</dbReference>
<dbReference type="InterPro" id="IPR019734">
    <property type="entry name" value="TPR_rpt"/>
</dbReference>
<evidence type="ECO:0000256" key="3">
    <source>
        <dbReference type="SAM" id="Phobius"/>
    </source>
</evidence>
<evidence type="ECO:0000313" key="5">
    <source>
        <dbReference type="Proteomes" id="UP000184474"/>
    </source>
</evidence>
<reference evidence="5" key="1">
    <citation type="submission" date="2016-11" db="EMBL/GenBank/DDBJ databases">
        <authorList>
            <person name="Varghese N."/>
            <person name="Submissions S."/>
        </authorList>
    </citation>
    <scope>NUCLEOTIDE SEQUENCE [LARGE SCALE GENOMIC DNA]</scope>
    <source>
        <strain evidence="5">DSM 26134</strain>
    </source>
</reference>
<dbReference type="Proteomes" id="UP000184474">
    <property type="component" value="Unassembled WGS sequence"/>
</dbReference>
<feature type="coiled-coil region" evidence="2">
    <location>
        <begin position="308"/>
        <end position="337"/>
    </location>
</feature>
<dbReference type="SUPFAM" id="SSF46894">
    <property type="entry name" value="C-terminal effector domain of the bipartite response regulators"/>
    <property type="match status" value="1"/>
</dbReference>
<dbReference type="PROSITE" id="PS50005">
    <property type="entry name" value="TPR"/>
    <property type="match status" value="1"/>
</dbReference>
<dbReference type="SMART" id="SM00028">
    <property type="entry name" value="TPR"/>
    <property type="match status" value="3"/>
</dbReference>
<accession>A0A1M6UKR1</accession>
<dbReference type="STRING" id="156994.SAMN04488028_107165"/>
<keyword evidence="2" id="KW-0175">Coiled coil</keyword>
<feature type="coiled-coil region" evidence="2">
    <location>
        <begin position="369"/>
        <end position="402"/>
    </location>
</feature>
<dbReference type="InterPro" id="IPR011990">
    <property type="entry name" value="TPR-like_helical_dom_sf"/>
</dbReference>
<keyword evidence="3" id="KW-0812">Transmembrane</keyword>
<dbReference type="AlphaFoldDB" id="A0A1M6UKR1"/>
<sequence length="529" mass="60969">MIFLLAIGCRSAQSSSSTTASDLPLLITPIFIQSQMGDSTTTQQENQIREWLKKGDTLQAIPALNKLAMRYSNRVDYSQAYDCYWQALLLAEQVGDKRTQADSYNGLGILYSLYERRDAALDSYLQSLTINKRLLATGEIDSLKLRDNYFALAIHFRYQNEVSLANAYLDSCESIPLKSPYANTLVKAERAYLLIQSHHYPEAEALLLPLQAELTDFLPSYLVIYHSLLGDLYVAWEAFAKAQTHYQLALNSAKTHLAHLNFVPDTYFKLSKVMTVLQKPTAANTYMQTAYALDQWLYSAKSPNNHFLLEIKDKYREEQERQAQIIQEQRLRQLEQEEYIWILKTVVLVVTLVLVGFAAIVWTRKIRRKHKLERTALHLRQQQEQEKNQAILEVKNKELTNTTLQIIAKDELLSEVKTQLTTLQKEGHSPEIRKLIQTIQLNKDQSWLAFEKQFAAVNNDFFDKLRAQFPELKPYDHKICALIKLDFSGKEMAQLLGISAESANTSRYRLRKRLGLEKGDNLKEFIDKV</sequence>
<evidence type="ECO:0000256" key="1">
    <source>
        <dbReference type="PROSITE-ProRule" id="PRU00339"/>
    </source>
</evidence>
<keyword evidence="5" id="KW-1185">Reference proteome</keyword>
<protein>
    <submittedName>
        <fullName evidence="4">Tetratricopeptide repeat-containing protein</fullName>
    </submittedName>
</protein>
<dbReference type="GO" id="GO:0006355">
    <property type="term" value="P:regulation of DNA-templated transcription"/>
    <property type="evidence" value="ECO:0007669"/>
    <property type="project" value="InterPro"/>
</dbReference>
<proteinExistence type="predicted"/>
<organism evidence="4 5">
    <name type="scientific">Reichenbachiella agariperforans</name>
    <dbReference type="NCBI Taxonomy" id="156994"/>
    <lineage>
        <taxon>Bacteria</taxon>
        <taxon>Pseudomonadati</taxon>
        <taxon>Bacteroidota</taxon>
        <taxon>Cytophagia</taxon>
        <taxon>Cytophagales</taxon>
        <taxon>Reichenbachiellaceae</taxon>
        <taxon>Reichenbachiella</taxon>
    </lineage>
</organism>
<name>A0A1M6UKR1_REIAG</name>
<gene>
    <name evidence="4" type="ORF">SAMN04488028_107165</name>
</gene>
<dbReference type="Gene3D" id="1.25.40.10">
    <property type="entry name" value="Tetratricopeptide repeat domain"/>
    <property type="match status" value="1"/>
</dbReference>
<feature type="transmembrane region" description="Helical" evidence="3">
    <location>
        <begin position="339"/>
        <end position="362"/>
    </location>
</feature>
<evidence type="ECO:0000313" key="4">
    <source>
        <dbReference type="EMBL" id="SHK69767.1"/>
    </source>
</evidence>
<dbReference type="GO" id="GO:0003677">
    <property type="term" value="F:DNA binding"/>
    <property type="evidence" value="ECO:0007669"/>
    <property type="project" value="InterPro"/>
</dbReference>
<feature type="repeat" description="TPR" evidence="1">
    <location>
        <begin position="101"/>
        <end position="134"/>
    </location>
</feature>
<dbReference type="Pfam" id="PF13424">
    <property type="entry name" value="TPR_12"/>
    <property type="match status" value="1"/>
</dbReference>
<keyword evidence="1" id="KW-0802">TPR repeat</keyword>
<keyword evidence="3" id="KW-1133">Transmembrane helix</keyword>
<keyword evidence="3" id="KW-0472">Membrane</keyword>